<organism evidence="2 3">
    <name type="scientific">Paramagnetospirillum marisnigri</name>
    <dbReference type="NCBI Taxonomy" id="1285242"/>
    <lineage>
        <taxon>Bacteria</taxon>
        <taxon>Pseudomonadati</taxon>
        <taxon>Pseudomonadota</taxon>
        <taxon>Alphaproteobacteria</taxon>
        <taxon>Rhodospirillales</taxon>
        <taxon>Magnetospirillaceae</taxon>
        <taxon>Paramagnetospirillum</taxon>
    </lineage>
</organism>
<keyword evidence="3" id="KW-1185">Reference proteome</keyword>
<name>A0A178M695_9PROT</name>
<evidence type="ECO:0000313" key="2">
    <source>
        <dbReference type="EMBL" id="OAN43201.1"/>
    </source>
</evidence>
<dbReference type="Proteomes" id="UP000078428">
    <property type="component" value="Unassembled WGS sequence"/>
</dbReference>
<keyword evidence="1" id="KW-1133">Transmembrane helix</keyword>
<dbReference type="AlphaFoldDB" id="A0A178M695"/>
<keyword evidence="1" id="KW-0472">Membrane</keyword>
<reference evidence="2 3" key="1">
    <citation type="submission" date="2016-04" db="EMBL/GenBank/DDBJ databases">
        <title>Draft genome sequence of freshwater magnetotactic bacteria Magnetospirillum marisnigri SP-1 and Magnetospirillum moscoviense BB-1.</title>
        <authorList>
            <person name="Koziaeva V."/>
            <person name="Dziuba M.V."/>
            <person name="Ivanov T.M."/>
            <person name="Kuznetsov B."/>
            <person name="Grouzdev D.S."/>
        </authorList>
    </citation>
    <scope>NUCLEOTIDE SEQUENCE [LARGE SCALE GENOMIC DNA]</scope>
    <source>
        <strain evidence="2 3">SP-1</strain>
    </source>
</reference>
<keyword evidence="1" id="KW-0812">Transmembrane</keyword>
<evidence type="ECO:0000313" key="3">
    <source>
        <dbReference type="Proteomes" id="UP000078428"/>
    </source>
</evidence>
<feature type="transmembrane region" description="Helical" evidence="1">
    <location>
        <begin position="50"/>
        <end position="69"/>
    </location>
</feature>
<gene>
    <name evidence="2" type="ORF">A6A04_21225</name>
</gene>
<sequence>MTAGLLYYLAVAFAGKGVVELQNAKVLPITPLEGWPSVDWLGLFPTLEGATAQAILVVPLLVGILVLQFKKRAARAA</sequence>
<protein>
    <submittedName>
        <fullName evidence="2">Uncharacterized protein</fullName>
    </submittedName>
</protein>
<dbReference type="STRING" id="1285242.A6A04_21225"/>
<comment type="caution">
    <text evidence="2">The sequence shown here is derived from an EMBL/GenBank/DDBJ whole genome shotgun (WGS) entry which is preliminary data.</text>
</comment>
<proteinExistence type="predicted"/>
<evidence type="ECO:0000256" key="1">
    <source>
        <dbReference type="SAM" id="Phobius"/>
    </source>
</evidence>
<dbReference type="EMBL" id="LWQT01000130">
    <property type="protein sequence ID" value="OAN43201.1"/>
    <property type="molecule type" value="Genomic_DNA"/>
</dbReference>
<accession>A0A178M695</accession>